<organism evidence="5 6">
    <name type="scientific">Podospora aff. communis PSN243</name>
    <dbReference type="NCBI Taxonomy" id="3040156"/>
    <lineage>
        <taxon>Eukaryota</taxon>
        <taxon>Fungi</taxon>
        <taxon>Dikarya</taxon>
        <taxon>Ascomycota</taxon>
        <taxon>Pezizomycotina</taxon>
        <taxon>Sordariomycetes</taxon>
        <taxon>Sordariomycetidae</taxon>
        <taxon>Sordariales</taxon>
        <taxon>Podosporaceae</taxon>
        <taxon>Podospora</taxon>
    </lineage>
</organism>
<dbReference type="InterPro" id="IPR033121">
    <property type="entry name" value="PEPTIDASE_A1"/>
</dbReference>
<keyword evidence="3" id="KW-0645">Protease</keyword>
<keyword evidence="3" id="KW-0378">Hydrolase</keyword>
<dbReference type="Pfam" id="PF00026">
    <property type="entry name" value="Asp"/>
    <property type="match status" value="1"/>
</dbReference>
<dbReference type="Gene3D" id="2.40.70.10">
    <property type="entry name" value="Acid Proteases"/>
    <property type="match status" value="1"/>
</dbReference>
<proteinExistence type="inferred from homology"/>
<reference evidence="5" key="1">
    <citation type="journal article" date="2023" name="Mol. Phylogenet. Evol.">
        <title>Genome-scale phylogeny and comparative genomics of the fungal order Sordariales.</title>
        <authorList>
            <person name="Hensen N."/>
            <person name="Bonometti L."/>
            <person name="Westerberg I."/>
            <person name="Brannstrom I.O."/>
            <person name="Guillou S."/>
            <person name="Cros-Aarteil S."/>
            <person name="Calhoun S."/>
            <person name="Haridas S."/>
            <person name="Kuo A."/>
            <person name="Mondo S."/>
            <person name="Pangilinan J."/>
            <person name="Riley R."/>
            <person name="LaButti K."/>
            <person name="Andreopoulos B."/>
            <person name="Lipzen A."/>
            <person name="Chen C."/>
            <person name="Yan M."/>
            <person name="Daum C."/>
            <person name="Ng V."/>
            <person name="Clum A."/>
            <person name="Steindorff A."/>
            <person name="Ohm R.A."/>
            <person name="Martin F."/>
            <person name="Silar P."/>
            <person name="Natvig D.O."/>
            <person name="Lalanne C."/>
            <person name="Gautier V."/>
            <person name="Ament-Velasquez S.L."/>
            <person name="Kruys A."/>
            <person name="Hutchinson M.I."/>
            <person name="Powell A.J."/>
            <person name="Barry K."/>
            <person name="Miller A.N."/>
            <person name="Grigoriev I.V."/>
            <person name="Debuchy R."/>
            <person name="Gladieux P."/>
            <person name="Hiltunen Thoren M."/>
            <person name="Johannesson H."/>
        </authorList>
    </citation>
    <scope>NUCLEOTIDE SEQUENCE</scope>
    <source>
        <strain evidence="5">PSN243</strain>
    </source>
</reference>
<keyword evidence="2 3" id="KW-0064">Aspartyl protease</keyword>
<evidence type="ECO:0000256" key="2">
    <source>
        <dbReference type="ARBA" id="ARBA00022750"/>
    </source>
</evidence>
<dbReference type="Proteomes" id="UP001321760">
    <property type="component" value="Unassembled WGS sequence"/>
</dbReference>
<evidence type="ECO:0000313" key="6">
    <source>
        <dbReference type="Proteomes" id="UP001321760"/>
    </source>
</evidence>
<dbReference type="SUPFAM" id="SSF50630">
    <property type="entry name" value="Acid proteases"/>
    <property type="match status" value="1"/>
</dbReference>
<dbReference type="PROSITE" id="PS51767">
    <property type="entry name" value="PEPTIDASE_A1"/>
    <property type="match status" value="1"/>
</dbReference>
<evidence type="ECO:0000256" key="3">
    <source>
        <dbReference type="RuleBase" id="RU000454"/>
    </source>
</evidence>
<dbReference type="GO" id="GO:0006508">
    <property type="term" value="P:proteolysis"/>
    <property type="evidence" value="ECO:0007669"/>
    <property type="project" value="UniProtKB-KW"/>
</dbReference>
<dbReference type="InterPro" id="IPR001969">
    <property type="entry name" value="Aspartic_peptidase_AS"/>
</dbReference>
<feature type="domain" description="Peptidase A1" evidence="4">
    <location>
        <begin position="1"/>
        <end position="201"/>
    </location>
</feature>
<evidence type="ECO:0000313" key="5">
    <source>
        <dbReference type="EMBL" id="KAK4448542.1"/>
    </source>
</evidence>
<comment type="similarity">
    <text evidence="1 3">Belongs to the peptidase A1 family.</text>
</comment>
<gene>
    <name evidence="5" type="ORF">QBC34DRAFT_406877</name>
</gene>
<dbReference type="InterPro" id="IPR021109">
    <property type="entry name" value="Peptidase_aspartic_dom_sf"/>
</dbReference>
<keyword evidence="6" id="KW-1185">Reference proteome</keyword>
<comment type="caution">
    <text evidence="5">The sequence shown here is derived from an EMBL/GenBank/DDBJ whole genome shotgun (WGS) entry which is preliminary data.</text>
</comment>
<dbReference type="PRINTS" id="PR00792">
    <property type="entry name" value="PEPSIN"/>
</dbReference>
<protein>
    <submittedName>
        <fullName evidence="5">Aspartic-type endopeptidase</fullName>
    </submittedName>
</protein>
<dbReference type="InterPro" id="IPR001461">
    <property type="entry name" value="Aspartic_peptidase_A1"/>
</dbReference>
<dbReference type="GO" id="GO:0004190">
    <property type="term" value="F:aspartic-type endopeptidase activity"/>
    <property type="evidence" value="ECO:0007669"/>
    <property type="project" value="UniProtKB-KW"/>
</dbReference>
<sequence length="274" mass="28362">MVADGMIQSNAYSLWLNDLDANTGNILFGGVDSAKYEPPLWALPVQPEQGFFAEFLITLTGVSLGGTSVGSSSDMALAVLLDTGSSLTYLPDDMVSAIYNRVGAQYDANNGAAYVPCNIADDEANKFTFTFSAPAAITVGMDEMVLDMFLNSGRRPTFQDGTPACLFGIAPAGQGTNVLGDTFLRSAYVVYDLANNEISLAQTRFNATESNIQEIGTGTNSVPGATKVDNPVVATDGISGGGSLNGIGRNAAGRTTAAGGWLALVVVLAVGLAF</sequence>
<evidence type="ECO:0000259" key="4">
    <source>
        <dbReference type="PROSITE" id="PS51767"/>
    </source>
</evidence>
<reference evidence="5" key="2">
    <citation type="submission" date="2023-05" db="EMBL/GenBank/DDBJ databases">
        <authorList>
            <consortium name="Lawrence Berkeley National Laboratory"/>
            <person name="Steindorff A."/>
            <person name="Hensen N."/>
            <person name="Bonometti L."/>
            <person name="Westerberg I."/>
            <person name="Brannstrom I.O."/>
            <person name="Guillou S."/>
            <person name="Cros-Aarteil S."/>
            <person name="Calhoun S."/>
            <person name="Haridas S."/>
            <person name="Kuo A."/>
            <person name="Mondo S."/>
            <person name="Pangilinan J."/>
            <person name="Riley R."/>
            <person name="Labutti K."/>
            <person name="Andreopoulos B."/>
            <person name="Lipzen A."/>
            <person name="Chen C."/>
            <person name="Yanf M."/>
            <person name="Daum C."/>
            <person name="Ng V."/>
            <person name="Clum A."/>
            <person name="Ohm R."/>
            <person name="Martin F."/>
            <person name="Silar P."/>
            <person name="Natvig D."/>
            <person name="Lalanne C."/>
            <person name="Gautier V."/>
            <person name="Ament-Velasquez S.L."/>
            <person name="Kruys A."/>
            <person name="Hutchinson M.I."/>
            <person name="Powell A.J."/>
            <person name="Barry K."/>
            <person name="Miller A.N."/>
            <person name="Grigoriev I.V."/>
            <person name="Debuchy R."/>
            <person name="Gladieux P."/>
            <person name="Thoren M.H."/>
            <person name="Johannesson H."/>
        </authorList>
    </citation>
    <scope>NUCLEOTIDE SEQUENCE</scope>
    <source>
        <strain evidence="5">PSN243</strain>
    </source>
</reference>
<dbReference type="AlphaFoldDB" id="A0AAV9GKY0"/>
<dbReference type="PROSITE" id="PS00141">
    <property type="entry name" value="ASP_PROTEASE"/>
    <property type="match status" value="1"/>
</dbReference>
<dbReference type="PANTHER" id="PTHR47966">
    <property type="entry name" value="BETA-SITE APP-CLEAVING ENZYME, ISOFORM A-RELATED"/>
    <property type="match status" value="1"/>
</dbReference>
<accession>A0AAV9GKY0</accession>
<dbReference type="PANTHER" id="PTHR47966:SF65">
    <property type="entry name" value="ASPARTIC-TYPE ENDOPEPTIDASE"/>
    <property type="match status" value="1"/>
</dbReference>
<evidence type="ECO:0000256" key="1">
    <source>
        <dbReference type="ARBA" id="ARBA00007447"/>
    </source>
</evidence>
<name>A0AAV9GKY0_9PEZI</name>
<dbReference type="EMBL" id="MU865942">
    <property type="protein sequence ID" value="KAK4448542.1"/>
    <property type="molecule type" value="Genomic_DNA"/>
</dbReference>